<organism evidence="1 2">
    <name type="scientific">Novymonas esmeraldas</name>
    <dbReference type="NCBI Taxonomy" id="1808958"/>
    <lineage>
        <taxon>Eukaryota</taxon>
        <taxon>Discoba</taxon>
        <taxon>Euglenozoa</taxon>
        <taxon>Kinetoplastea</taxon>
        <taxon>Metakinetoplastina</taxon>
        <taxon>Trypanosomatida</taxon>
        <taxon>Trypanosomatidae</taxon>
        <taxon>Novymonas</taxon>
    </lineage>
</organism>
<dbReference type="AlphaFoldDB" id="A0AAW0EKY9"/>
<dbReference type="EMBL" id="JAECZO010000034">
    <property type="protein sequence ID" value="KAK7194296.1"/>
    <property type="molecule type" value="Genomic_DNA"/>
</dbReference>
<sequence length="126" mass="14146">MLHCSLWLCRPAAAAFSVSATALSARTGARRRSRTWQQPDVRQFGNTPKVHRLRGVLQLTQHGLPDPAAHRGGHTYEASGQVSLLSRPGGRVSRLSDPAARFHYQRRTPRPPRFNGRAFRQYFNSS</sequence>
<evidence type="ECO:0000313" key="2">
    <source>
        <dbReference type="Proteomes" id="UP001430356"/>
    </source>
</evidence>
<keyword evidence="2" id="KW-1185">Reference proteome</keyword>
<evidence type="ECO:0000313" key="1">
    <source>
        <dbReference type="EMBL" id="KAK7194296.1"/>
    </source>
</evidence>
<dbReference type="Proteomes" id="UP001430356">
    <property type="component" value="Unassembled WGS sequence"/>
</dbReference>
<protein>
    <recommendedName>
        <fullName evidence="3">Secreted protein</fullName>
    </recommendedName>
</protein>
<reference evidence="1 2" key="1">
    <citation type="journal article" date="2021" name="MBio">
        <title>A New Model Trypanosomatid, Novymonas esmeraldas: Genomic Perception of Its 'Candidatus Pandoraea novymonadis' Endosymbiont.</title>
        <authorList>
            <person name="Zakharova A."/>
            <person name="Saura A."/>
            <person name="Butenko A."/>
            <person name="Podesvova L."/>
            <person name="Warmusova S."/>
            <person name="Kostygov A.Y."/>
            <person name="Nenarokova A."/>
            <person name="Lukes J."/>
            <person name="Opperdoes F.R."/>
            <person name="Yurchenko V."/>
        </authorList>
    </citation>
    <scope>NUCLEOTIDE SEQUENCE [LARGE SCALE GENOMIC DNA]</scope>
    <source>
        <strain evidence="1 2">E262AT.01</strain>
    </source>
</reference>
<accession>A0AAW0EKY9</accession>
<name>A0AAW0EKY9_9TRYP</name>
<gene>
    <name evidence="1" type="ORF">NESM_000344600</name>
</gene>
<comment type="caution">
    <text evidence="1">The sequence shown here is derived from an EMBL/GenBank/DDBJ whole genome shotgun (WGS) entry which is preliminary data.</text>
</comment>
<proteinExistence type="predicted"/>
<evidence type="ECO:0008006" key="3">
    <source>
        <dbReference type="Google" id="ProtNLM"/>
    </source>
</evidence>